<evidence type="ECO:0000256" key="2">
    <source>
        <dbReference type="SAM" id="Phobius"/>
    </source>
</evidence>
<feature type="transmembrane region" description="Helical" evidence="2">
    <location>
        <begin position="111"/>
        <end position="132"/>
    </location>
</feature>
<evidence type="ECO:0000259" key="3">
    <source>
        <dbReference type="Pfam" id="PF13435"/>
    </source>
</evidence>
<reference evidence="4 5" key="1">
    <citation type="submission" date="2015-04" db="EMBL/GenBank/DDBJ databases">
        <title>Draft Genome Sequence of the Novel Agar-Digesting Marine Bacterium Q1.</title>
        <authorList>
            <person name="Li Y."/>
            <person name="Li D."/>
            <person name="Chen G."/>
            <person name="Du Z."/>
        </authorList>
    </citation>
    <scope>NUCLEOTIDE SEQUENCE [LARGE SCALE GENOMIC DNA]</scope>
    <source>
        <strain evidence="4 5">Q1</strain>
    </source>
</reference>
<sequence length="667" mass="75446">MNKATRLEAYLLAWLIALFCALAITGFCSYLFSQGMVSQMTSLLHLAFGCLWALLIVPYSFMHIKRIIGVRRLLVFISGVVSLVVIFGLVYSGLELIYFGQRQDNQTTYSLHFYSAVSIILAIILHLFLHFFSHKNSTKKAFQTSQYLAKTISLVFLSATLFTLGLWITEEQTQQAYNTKPIVENYQYNYGPHPFRPSQTETLNNIFIDEKALATTDKCANCHIDIAKQWYRSAHRQAASDKTYVTNVSLLANNKGIAATRYCEGCHAPIALLTGQLSEGGKHAGIEGSTANLEGVNCQSCHGINKIVHNKGVASYQFQVNQAYIFETADSPILQKLNRLAMQFNPAQHKQDMAPDLLSTAEYCSVCHSQFIDKELNGWAWIKMQDEYAAWLDSPYSGNNDPKFSHTNKQRCQDCHMPLVKSNDPSASPGGYIRSHEFFAANSMLTTLNQDHDGQQKIAQFMQSNKVRISIEPPHRKDATINKMPLNEQLRSSAIQPYYYYKGETANIKIVAANIGVGHNFPAGTIDINQAWIAVQVLDAEGESIFNSGYVDDQDYLEPDTYQYRSLPIDRKGEFVWRHDLFNMVGKASVNVIRAGESDVIDYQFKIPYWAKSPISISAQIKYRKLNTRYAKWALKEQYQALPIMELSRTHLAVPLRDKLETIDNLD</sequence>
<feature type="transmembrane region" description="Helical" evidence="2">
    <location>
        <begin position="152"/>
        <end position="169"/>
    </location>
</feature>
<dbReference type="STRING" id="1513271.XM47_10760"/>
<keyword evidence="2" id="KW-0812">Transmembrane</keyword>
<accession>A0A0J8GQV4</accession>
<keyword evidence="5" id="KW-1185">Reference proteome</keyword>
<evidence type="ECO:0000313" key="4">
    <source>
        <dbReference type="EMBL" id="KMT65205.1"/>
    </source>
</evidence>
<keyword evidence="2" id="KW-0472">Membrane</keyword>
<gene>
    <name evidence="4" type="ORF">XM47_10760</name>
</gene>
<proteinExistence type="predicted"/>
<dbReference type="EMBL" id="LAZL01000015">
    <property type="protein sequence ID" value="KMT65205.1"/>
    <property type="molecule type" value="Genomic_DNA"/>
</dbReference>
<dbReference type="InterPro" id="IPR023155">
    <property type="entry name" value="Cyt_c-552/4"/>
</dbReference>
<feature type="transmembrane region" description="Helical" evidence="2">
    <location>
        <begin position="73"/>
        <end position="91"/>
    </location>
</feature>
<evidence type="ECO:0000313" key="5">
    <source>
        <dbReference type="Proteomes" id="UP000037600"/>
    </source>
</evidence>
<dbReference type="Pfam" id="PF13435">
    <property type="entry name" value="Cytochrome_C554"/>
    <property type="match status" value="1"/>
</dbReference>
<dbReference type="InterPro" id="IPR036280">
    <property type="entry name" value="Multihaem_cyt_sf"/>
</dbReference>
<keyword evidence="2" id="KW-1133">Transmembrane helix</keyword>
<protein>
    <recommendedName>
        <fullName evidence="3">Cytochrome c-552/4 domain-containing protein</fullName>
    </recommendedName>
</protein>
<name>A0A0J8GQV4_9ALTE</name>
<organism evidence="4 5">
    <name type="scientific">Catenovulum maritimum</name>
    <dbReference type="NCBI Taxonomy" id="1513271"/>
    <lineage>
        <taxon>Bacteria</taxon>
        <taxon>Pseudomonadati</taxon>
        <taxon>Pseudomonadota</taxon>
        <taxon>Gammaproteobacteria</taxon>
        <taxon>Alteromonadales</taxon>
        <taxon>Alteromonadaceae</taxon>
        <taxon>Catenovulum</taxon>
    </lineage>
</organism>
<dbReference type="OrthoDB" id="9814800at2"/>
<keyword evidence="1" id="KW-0732">Signal</keyword>
<dbReference type="PANTHER" id="PTHR35038">
    <property type="entry name" value="DISSIMILATORY SULFITE REDUCTASE SIRA"/>
    <property type="match status" value="1"/>
</dbReference>
<dbReference type="AlphaFoldDB" id="A0A0J8GQV4"/>
<feature type="domain" description="Cytochrome c-552/4" evidence="3">
    <location>
        <begin position="218"/>
        <end position="303"/>
    </location>
</feature>
<feature type="transmembrane region" description="Helical" evidence="2">
    <location>
        <begin position="12"/>
        <end position="32"/>
    </location>
</feature>
<dbReference type="SUPFAM" id="SSF48695">
    <property type="entry name" value="Multiheme cytochromes"/>
    <property type="match status" value="1"/>
</dbReference>
<dbReference type="InterPro" id="IPR051829">
    <property type="entry name" value="Multiheme_Cytochr_ET"/>
</dbReference>
<dbReference type="Gene3D" id="1.10.1130.10">
    <property type="entry name" value="Flavocytochrome C3, Chain A"/>
    <property type="match status" value="1"/>
</dbReference>
<dbReference type="Proteomes" id="UP000037600">
    <property type="component" value="Unassembled WGS sequence"/>
</dbReference>
<evidence type="ECO:0000256" key="1">
    <source>
        <dbReference type="ARBA" id="ARBA00022729"/>
    </source>
</evidence>
<comment type="caution">
    <text evidence="4">The sequence shown here is derived from an EMBL/GenBank/DDBJ whole genome shotgun (WGS) entry which is preliminary data.</text>
</comment>
<feature type="transmembrane region" description="Helical" evidence="2">
    <location>
        <begin position="44"/>
        <end position="61"/>
    </location>
</feature>
<dbReference type="RefSeq" id="WP_048692378.1">
    <property type="nucleotide sequence ID" value="NZ_KQ130490.1"/>
</dbReference>